<evidence type="ECO:0000313" key="1">
    <source>
        <dbReference type="EMBL" id="QHT04876.1"/>
    </source>
</evidence>
<sequence length="100" mass="11652">MPIKSIQDLCDAILYSVNLGPETKAVLDECREFVQQNNITYDEVYEEISWIQEVDDPEGFLSEEDYQCFFDEAGYVDIDSACMAARDRVFERLDYVFPVE</sequence>
<protein>
    <submittedName>
        <fullName evidence="1">Uncharacterized protein</fullName>
    </submittedName>
</protein>
<proteinExistence type="predicted"/>
<dbReference type="EMBL" id="MN739440">
    <property type="protein sequence ID" value="QHT04876.1"/>
    <property type="molecule type" value="Genomic_DNA"/>
</dbReference>
<organism evidence="1">
    <name type="scientific">viral metagenome</name>
    <dbReference type="NCBI Taxonomy" id="1070528"/>
    <lineage>
        <taxon>unclassified sequences</taxon>
        <taxon>metagenomes</taxon>
        <taxon>organismal metagenomes</taxon>
    </lineage>
</organism>
<reference evidence="1" key="1">
    <citation type="journal article" date="2020" name="Nature">
        <title>Giant virus diversity and host interactions through global metagenomics.</title>
        <authorList>
            <person name="Schulz F."/>
            <person name="Roux S."/>
            <person name="Paez-Espino D."/>
            <person name="Jungbluth S."/>
            <person name="Walsh D.A."/>
            <person name="Denef V.J."/>
            <person name="McMahon K.D."/>
            <person name="Konstantinidis K.T."/>
            <person name="Eloe-Fadrosh E.A."/>
            <person name="Kyrpides N.C."/>
            <person name="Woyke T."/>
        </authorList>
    </citation>
    <scope>NUCLEOTIDE SEQUENCE</scope>
    <source>
        <strain evidence="1">GVMAG-M-3300021343-4</strain>
    </source>
</reference>
<dbReference type="AlphaFoldDB" id="A0A6C0CJC5"/>
<accession>A0A6C0CJC5</accession>
<name>A0A6C0CJC5_9ZZZZ</name>